<evidence type="ECO:0000256" key="2">
    <source>
        <dbReference type="SAM" id="Phobius"/>
    </source>
</evidence>
<keyword evidence="2" id="KW-0812">Transmembrane</keyword>
<feature type="transmembrane region" description="Helical" evidence="2">
    <location>
        <begin position="123"/>
        <end position="144"/>
    </location>
</feature>
<dbReference type="GO" id="GO:0003677">
    <property type="term" value="F:DNA binding"/>
    <property type="evidence" value="ECO:0007669"/>
    <property type="project" value="UniProtKB-KW"/>
</dbReference>
<evidence type="ECO:0000256" key="1">
    <source>
        <dbReference type="ARBA" id="ARBA00023125"/>
    </source>
</evidence>
<reference evidence="4" key="2">
    <citation type="submission" date="2015-01" db="EMBL/GenBank/DDBJ databases">
        <title>Evolutionary Origins and Diversification of the Mycorrhizal Mutualists.</title>
        <authorList>
            <consortium name="DOE Joint Genome Institute"/>
            <consortium name="Mycorrhizal Genomics Consortium"/>
            <person name="Kohler A."/>
            <person name="Kuo A."/>
            <person name="Nagy L.G."/>
            <person name="Floudas D."/>
            <person name="Copeland A."/>
            <person name="Barry K.W."/>
            <person name="Cichocki N."/>
            <person name="Veneault-Fourrey C."/>
            <person name="LaButti K."/>
            <person name="Lindquist E.A."/>
            <person name="Lipzen A."/>
            <person name="Lundell T."/>
            <person name="Morin E."/>
            <person name="Murat C."/>
            <person name="Riley R."/>
            <person name="Ohm R."/>
            <person name="Sun H."/>
            <person name="Tunlid A."/>
            <person name="Henrissat B."/>
            <person name="Grigoriev I.V."/>
            <person name="Hibbett D.S."/>
            <person name="Martin F."/>
        </authorList>
    </citation>
    <scope>NUCLEOTIDE SEQUENCE [LARGE SCALE GENOMIC DNA]</scope>
    <source>
        <strain evidence="4">ATCC 200175</strain>
    </source>
</reference>
<dbReference type="AlphaFoldDB" id="A0A0C9TCB5"/>
<organism evidence="3 4">
    <name type="scientific">Paxillus involutus ATCC 200175</name>
    <dbReference type="NCBI Taxonomy" id="664439"/>
    <lineage>
        <taxon>Eukaryota</taxon>
        <taxon>Fungi</taxon>
        <taxon>Dikarya</taxon>
        <taxon>Basidiomycota</taxon>
        <taxon>Agaricomycotina</taxon>
        <taxon>Agaricomycetes</taxon>
        <taxon>Agaricomycetidae</taxon>
        <taxon>Boletales</taxon>
        <taxon>Paxilineae</taxon>
        <taxon>Paxillaceae</taxon>
        <taxon>Paxillus</taxon>
    </lineage>
</organism>
<keyword evidence="2" id="KW-1133">Transmembrane helix</keyword>
<protein>
    <submittedName>
        <fullName evidence="3">Uncharacterized protein</fullName>
    </submittedName>
</protein>
<dbReference type="Proteomes" id="UP000053647">
    <property type="component" value="Unassembled WGS sequence"/>
</dbReference>
<evidence type="ECO:0000313" key="3">
    <source>
        <dbReference type="EMBL" id="KIJ05857.1"/>
    </source>
</evidence>
<reference evidence="3 4" key="1">
    <citation type="submission" date="2014-06" db="EMBL/GenBank/DDBJ databases">
        <authorList>
            <consortium name="DOE Joint Genome Institute"/>
            <person name="Kuo A."/>
            <person name="Kohler A."/>
            <person name="Nagy L.G."/>
            <person name="Floudas D."/>
            <person name="Copeland A."/>
            <person name="Barry K.W."/>
            <person name="Cichocki N."/>
            <person name="Veneault-Fourrey C."/>
            <person name="LaButti K."/>
            <person name="Lindquist E.A."/>
            <person name="Lipzen A."/>
            <person name="Lundell T."/>
            <person name="Morin E."/>
            <person name="Murat C."/>
            <person name="Sun H."/>
            <person name="Tunlid A."/>
            <person name="Henrissat B."/>
            <person name="Grigoriev I.V."/>
            <person name="Hibbett D.S."/>
            <person name="Martin F."/>
            <person name="Nordberg H.P."/>
            <person name="Cantor M.N."/>
            <person name="Hua S.X."/>
        </authorList>
    </citation>
    <scope>NUCLEOTIDE SEQUENCE [LARGE SCALE GENOMIC DNA]</scope>
    <source>
        <strain evidence="3 4">ATCC 200175</strain>
    </source>
</reference>
<dbReference type="EMBL" id="KN820669">
    <property type="protein sequence ID" value="KIJ05857.1"/>
    <property type="molecule type" value="Genomic_DNA"/>
</dbReference>
<feature type="transmembrane region" description="Helical" evidence="2">
    <location>
        <begin position="39"/>
        <end position="60"/>
    </location>
</feature>
<feature type="non-terminal residue" evidence="3">
    <location>
        <position position="1"/>
    </location>
</feature>
<dbReference type="InterPro" id="IPR010998">
    <property type="entry name" value="Integrase_recombinase_N"/>
</dbReference>
<dbReference type="Gene3D" id="1.10.150.130">
    <property type="match status" value="1"/>
</dbReference>
<accession>A0A0C9TCB5</accession>
<name>A0A0C9TCB5_PAXIN</name>
<keyword evidence="4" id="KW-1185">Reference proteome</keyword>
<evidence type="ECO:0000313" key="4">
    <source>
        <dbReference type="Proteomes" id="UP000053647"/>
    </source>
</evidence>
<dbReference type="OrthoDB" id="2682516at2759"/>
<sequence>VWADSTKELYSTSLLVFHVYCNIYDIPNMQHPPTSQNMLLAFLASCAGALLESTIFNYAAALKAWHMLHGLTWSINKLEYRALLEGVIRLTPTSSKQPKCSPFTVKILEKFREVMNLEDPCDVAIFACLILAFYCIACLGKFTVPAISKFNPAKHIS</sequence>
<proteinExistence type="predicted"/>
<dbReference type="SUPFAM" id="SSF47823">
    <property type="entry name" value="lambda integrase-like, N-terminal domain"/>
    <property type="match status" value="1"/>
</dbReference>
<keyword evidence="1" id="KW-0238">DNA-binding</keyword>
<dbReference type="HOGENOM" id="CLU_003292_7_2_1"/>
<keyword evidence="2" id="KW-0472">Membrane</keyword>
<gene>
    <name evidence="3" type="ORF">PAXINDRAFT_92853</name>
</gene>